<evidence type="ECO:0000259" key="2">
    <source>
        <dbReference type="Pfam" id="PF22659"/>
    </source>
</evidence>
<proteinExistence type="predicted"/>
<evidence type="ECO:0008006" key="5">
    <source>
        <dbReference type="Google" id="ProtNLM"/>
    </source>
</evidence>
<dbReference type="Pfam" id="PF22659">
    <property type="entry name" value="YycE-like_C"/>
    <property type="match status" value="1"/>
</dbReference>
<reference evidence="3 4" key="1">
    <citation type="submission" date="2018-12" db="EMBL/GenBank/DDBJ databases">
        <authorList>
            <consortium name="Pathogen Informatics"/>
        </authorList>
    </citation>
    <scope>NUCLEOTIDE SEQUENCE [LARGE SCALE GENOMIC DNA]</scope>
    <source>
        <strain evidence="3 4">NCTC11466</strain>
    </source>
</reference>
<dbReference type="AlphaFoldDB" id="A0A447V2H1"/>
<dbReference type="InterPro" id="IPR058998">
    <property type="entry name" value="YycE-like_N"/>
</dbReference>
<dbReference type="KEGG" id="clap:NCTC11466_02299"/>
<dbReference type="EMBL" id="LR134201">
    <property type="protein sequence ID" value="VEB97709.1"/>
    <property type="molecule type" value="Genomic_DNA"/>
</dbReference>
<keyword evidence="4" id="KW-1185">Reference proteome</keyword>
<dbReference type="Proteomes" id="UP000274122">
    <property type="component" value="Chromosome"/>
</dbReference>
<gene>
    <name evidence="3" type="primary">yycE</name>
    <name evidence="3" type="ORF">NCTC11466_02299</name>
</gene>
<evidence type="ECO:0000259" key="1">
    <source>
        <dbReference type="Pfam" id="PF22658"/>
    </source>
</evidence>
<accession>A0A447V2H1</accession>
<dbReference type="SUPFAM" id="SSF54593">
    <property type="entry name" value="Glyoxalase/Bleomycin resistance protein/Dihydroxybiphenyl dioxygenase"/>
    <property type="match status" value="1"/>
</dbReference>
<dbReference type="Pfam" id="PF22658">
    <property type="entry name" value="YycE-like_N"/>
    <property type="match status" value="1"/>
</dbReference>
<feature type="domain" description="YycE-like N-terminal" evidence="1">
    <location>
        <begin position="6"/>
        <end position="57"/>
    </location>
</feature>
<dbReference type="Gene3D" id="3.10.180.10">
    <property type="entry name" value="2,3-Dihydroxybiphenyl 1,2-Dioxygenase, domain 1"/>
    <property type="match status" value="1"/>
</dbReference>
<evidence type="ECO:0000313" key="4">
    <source>
        <dbReference type="Proteomes" id="UP000274122"/>
    </source>
</evidence>
<dbReference type="InterPro" id="IPR058997">
    <property type="entry name" value="YycE-like_C"/>
</dbReference>
<organism evidence="3 4">
    <name type="scientific">Cedecea lapagei</name>
    <dbReference type="NCBI Taxonomy" id="158823"/>
    <lineage>
        <taxon>Bacteria</taxon>
        <taxon>Pseudomonadati</taxon>
        <taxon>Pseudomonadota</taxon>
        <taxon>Gammaproteobacteria</taxon>
        <taxon>Enterobacterales</taxon>
        <taxon>Enterobacteriaceae</taxon>
        <taxon>Cedecea</taxon>
    </lineage>
</organism>
<name>A0A447V2H1_9ENTR</name>
<protein>
    <recommendedName>
        <fullName evidence="5">Prolyl endopeptidase</fullName>
    </recommendedName>
</protein>
<evidence type="ECO:0000313" key="3">
    <source>
        <dbReference type="EMBL" id="VEB97709.1"/>
    </source>
</evidence>
<dbReference type="InterPro" id="IPR029068">
    <property type="entry name" value="Glyas_Bleomycin-R_OHBP_Dase"/>
</dbReference>
<feature type="domain" description="YycE-like C-terminal" evidence="2">
    <location>
        <begin position="71"/>
        <end position="110"/>
    </location>
</feature>
<sequence>MNFNHMRIARPVTCLKKSSKMYCAGLGLEQIADFSDHDGFSGVMLGRQSLGWHLEFTVCHNHSLAPGPTADDLLVLYVPDATEWEASCARMLEAGFIRHEAFNPYWDVKGGNLYRPRQLPGCFAKR</sequence>